<dbReference type="Proteomes" id="UP000249524">
    <property type="component" value="Unassembled WGS sequence"/>
</dbReference>
<keyword evidence="4" id="KW-0418">Kinase</keyword>
<evidence type="ECO:0000259" key="3">
    <source>
        <dbReference type="Pfam" id="PF06580"/>
    </source>
</evidence>
<dbReference type="RefSeq" id="WP_111274393.1">
    <property type="nucleotide sequence ID" value="NZ_QFYS01000001.1"/>
</dbReference>
<dbReference type="InterPro" id="IPR036890">
    <property type="entry name" value="HATPase_C_sf"/>
</dbReference>
<dbReference type="SUPFAM" id="SSF55874">
    <property type="entry name" value="ATPase domain of HSP90 chaperone/DNA topoisomerase II/histidine kinase"/>
    <property type="match status" value="1"/>
</dbReference>
<dbReference type="OrthoDB" id="2514702at2"/>
<dbReference type="Pfam" id="PF02518">
    <property type="entry name" value="HATPase_c"/>
    <property type="match status" value="1"/>
</dbReference>
<dbReference type="PANTHER" id="PTHR34220:SF9">
    <property type="entry name" value="SIGNAL TRANSDUCTION HISTIDINE KINASE INTERNAL REGION DOMAIN-CONTAINING PROTEIN"/>
    <property type="match status" value="1"/>
</dbReference>
<feature type="transmembrane region" description="Helical" evidence="1">
    <location>
        <begin position="43"/>
        <end position="62"/>
    </location>
</feature>
<reference evidence="4 5" key="1">
    <citation type="submission" date="2018-05" db="EMBL/GenBank/DDBJ databases">
        <authorList>
            <person name="Lanie J.A."/>
            <person name="Ng W.-L."/>
            <person name="Kazmierczak K.M."/>
            <person name="Andrzejewski T.M."/>
            <person name="Davidsen T.M."/>
            <person name="Wayne K.J."/>
            <person name="Tettelin H."/>
            <person name="Glass J.I."/>
            <person name="Rusch D."/>
            <person name="Podicherti R."/>
            <person name="Tsui H.-C.T."/>
            <person name="Winkler M.E."/>
        </authorList>
    </citation>
    <scope>NUCLEOTIDE SEQUENCE [LARGE SCALE GENOMIC DNA]</scope>
    <source>
        <strain evidence="4 5">BUT-10</strain>
    </source>
</reference>
<organism evidence="4 5">
    <name type="scientific">Phenylobacterium kunshanense</name>
    <dbReference type="NCBI Taxonomy" id="1445034"/>
    <lineage>
        <taxon>Bacteria</taxon>
        <taxon>Pseudomonadati</taxon>
        <taxon>Pseudomonadota</taxon>
        <taxon>Alphaproteobacteria</taxon>
        <taxon>Caulobacterales</taxon>
        <taxon>Caulobacteraceae</taxon>
        <taxon>Phenylobacterium</taxon>
    </lineage>
</organism>
<name>A0A328BQV6_9CAUL</name>
<keyword evidence="5" id="KW-1185">Reference proteome</keyword>
<accession>A0A328BQV6</accession>
<dbReference type="Gene3D" id="3.30.565.10">
    <property type="entry name" value="Histidine kinase-like ATPase, C-terminal domain"/>
    <property type="match status" value="1"/>
</dbReference>
<evidence type="ECO:0000313" key="5">
    <source>
        <dbReference type="Proteomes" id="UP000249524"/>
    </source>
</evidence>
<dbReference type="InterPro" id="IPR050640">
    <property type="entry name" value="Bact_2-comp_sensor_kinase"/>
</dbReference>
<sequence>MKIDLGRSATGLAVGFAGLLWFVAFIGYVAPGVAAGNYGPRNVVYLGGSSLLGAAFSVLFYLQILATHQRSLALRGLTSLAVLAGLAGLHAWVDLIVAQLYLGESYKTGPNALVSGEGVMFLNNLLYLTPTHVTYAAALGMGFSLRAVAEREQRLARALAAAQEAQLAALRFQINPHFLFNSLNAVMSLVGAGRNRDAETVVARLAEFFRATLSNEPNAMVTLEEEFDLLGAYLDIEAARFGDRLNVVMELPPRLSEARTPHLLLQPLAENAIKHAVAPSKRPVTIRVSAKADSGRLHLEVSDDGSGEGGARAGLGVGLGNVAARLTTLYGDKGRLSVYGSPTGFSAEVTLPLAFSGAV</sequence>
<gene>
    <name evidence="4" type="ORF">DJ019_02495</name>
</gene>
<dbReference type="GO" id="GO:0016020">
    <property type="term" value="C:membrane"/>
    <property type="evidence" value="ECO:0007669"/>
    <property type="project" value="InterPro"/>
</dbReference>
<keyword evidence="1" id="KW-1133">Transmembrane helix</keyword>
<keyword evidence="4" id="KW-0808">Transferase</keyword>
<evidence type="ECO:0000259" key="2">
    <source>
        <dbReference type="Pfam" id="PF02518"/>
    </source>
</evidence>
<feature type="transmembrane region" description="Helical" evidence="1">
    <location>
        <begin position="74"/>
        <end position="93"/>
    </location>
</feature>
<feature type="domain" description="Histidine kinase/HSP90-like ATPase" evidence="2">
    <location>
        <begin position="260"/>
        <end position="353"/>
    </location>
</feature>
<proteinExistence type="predicted"/>
<keyword evidence="1" id="KW-0472">Membrane</keyword>
<dbReference type="Pfam" id="PF06580">
    <property type="entry name" value="His_kinase"/>
    <property type="match status" value="1"/>
</dbReference>
<dbReference type="PANTHER" id="PTHR34220">
    <property type="entry name" value="SENSOR HISTIDINE KINASE YPDA"/>
    <property type="match status" value="1"/>
</dbReference>
<feature type="transmembrane region" description="Helical" evidence="1">
    <location>
        <begin position="125"/>
        <end position="149"/>
    </location>
</feature>
<keyword evidence="1" id="KW-0812">Transmembrane</keyword>
<dbReference type="InterPro" id="IPR010559">
    <property type="entry name" value="Sig_transdc_His_kin_internal"/>
</dbReference>
<dbReference type="AlphaFoldDB" id="A0A328BQV6"/>
<dbReference type="InterPro" id="IPR003594">
    <property type="entry name" value="HATPase_dom"/>
</dbReference>
<evidence type="ECO:0000256" key="1">
    <source>
        <dbReference type="SAM" id="Phobius"/>
    </source>
</evidence>
<comment type="caution">
    <text evidence="4">The sequence shown here is derived from an EMBL/GenBank/DDBJ whole genome shotgun (WGS) entry which is preliminary data.</text>
</comment>
<evidence type="ECO:0000313" key="4">
    <source>
        <dbReference type="EMBL" id="RAK68901.1"/>
    </source>
</evidence>
<feature type="transmembrane region" description="Helical" evidence="1">
    <location>
        <begin position="12"/>
        <end position="31"/>
    </location>
</feature>
<feature type="domain" description="Signal transduction histidine kinase internal region" evidence="3">
    <location>
        <begin position="165"/>
        <end position="245"/>
    </location>
</feature>
<dbReference type="GO" id="GO:0000155">
    <property type="term" value="F:phosphorelay sensor kinase activity"/>
    <property type="evidence" value="ECO:0007669"/>
    <property type="project" value="InterPro"/>
</dbReference>
<dbReference type="EMBL" id="QFYS01000001">
    <property type="protein sequence ID" value="RAK68901.1"/>
    <property type="molecule type" value="Genomic_DNA"/>
</dbReference>
<protein>
    <submittedName>
        <fullName evidence="4">Signal transduction histidine kinase LytS</fullName>
    </submittedName>
</protein>